<dbReference type="Proteomes" id="UP000663838">
    <property type="component" value="Unassembled WGS sequence"/>
</dbReference>
<evidence type="ECO:0000313" key="2">
    <source>
        <dbReference type="EMBL" id="CAF4859148.1"/>
    </source>
</evidence>
<evidence type="ECO:0000313" key="1">
    <source>
        <dbReference type="EMBL" id="CAF3642202.1"/>
    </source>
</evidence>
<dbReference type="Proteomes" id="UP000663865">
    <property type="component" value="Unassembled WGS sequence"/>
</dbReference>
<name>A0A818QK06_9BILA</name>
<sequence length="117" mass="13075">MATNMSEFVNPTTWAAFTSRLRSFFTPPSQKTVMAGFSELLDANWSDKETAYGFVTRMERIAAGIVAADGIQHVTNFDRDADFLRRIVTAKLHNAMTDKGRTKMEKTLDGSQTAAKY</sequence>
<gene>
    <name evidence="1" type="ORF">KIK155_LOCUS22997</name>
    <name evidence="2" type="ORF">TOA249_LOCUS27544</name>
</gene>
<organism evidence="1 3">
    <name type="scientific">Rotaria socialis</name>
    <dbReference type="NCBI Taxonomy" id="392032"/>
    <lineage>
        <taxon>Eukaryota</taxon>
        <taxon>Metazoa</taxon>
        <taxon>Spiralia</taxon>
        <taxon>Gnathifera</taxon>
        <taxon>Rotifera</taxon>
        <taxon>Eurotatoria</taxon>
        <taxon>Bdelloidea</taxon>
        <taxon>Philodinida</taxon>
        <taxon>Philodinidae</taxon>
        <taxon>Rotaria</taxon>
    </lineage>
</organism>
<dbReference type="AlphaFoldDB" id="A0A818QK06"/>
<proteinExistence type="predicted"/>
<reference evidence="1" key="1">
    <citation type="submission" date="2021-02" db="EMBL/GenBank/DDBJ databases">
        <authorList>
            <person name="Nowell W R."/>
        </authorList>
    </citation>
    <scope>NUCLEOTIDE SEQUENCE</scope>
</reference>
<accession>A0A818QK06</accession>
<evidence type="ECO:0000313" key="3">
    <source>
        <dbReference type="Proteomes" id="UP000663865"/>
    </source>
</evidence>
<comment type="caution">
    <text evidence="1">The sequence shown here is derived from an EMBL/GenBank/DDBJ whole genome shotgun (WGS) entry which is preliminary data.</text>
</comment>
<protein>
    <submittedName>
        <fullName evidence="1">Uncharacterized protein</fullName>
    </submittedName>
</protein>
<dbReference type="EMBL" id="CAJOBS010003534">
    <property type="protein sequence ID" value="CAF4859148.1"/>
    <property type="molecule type" value="Genomic_DNA"/>
</dbReference>
<dbReference type="EMBL" id="CAJNYV010004080">
    <property type="protein sequence ID" value="CAF3642202.1"/>
    <property type="molecule type" value="Genomic_DNA"/>
</dbReference>